<feature type="transmembrane region" description="Helical" evidence="8">
    <location>
        <begin position="310"/>
        <end position="331"/>
    </location>
</feature>
<evidence type="ECO:0000256" key="8">
    <source>
        <dbReference type="SAM" id="Phobius"/>
    </source>
</evidence>
<keyword evidence="10" id="KW-1185">Reference proteome</keyword>
<dbReference type="RefSeq" id="XP_028532605.1">
    <property type="nucleotide sequence ID" value="XM_028676080.1"/>
</dbReference>
<feature type="transmembrane region" description="Helical" evidence="8">
    <location>
        <begin position="79"/>
        <end position="101"/>
    </location>
</feature>
<dbReference type="Gene3D" id="1.50.40.10">
    <property type="entry name" value="Mitochondrial carrier domain"/>
    <property type="match status" value="1"/>
</dbReference>
<keyword evidence="2 7" id="KW-0813">Transport</keyword>
<dbReference type="OMA" id="DTIHNCM"/>
<evidence type="ECO:0000256" key="1">
    <source>
        <dbReference type="ARBA" id="ARBA00004141"/>
    </source>
</evidence>
<dbReference type="GeneID" id="39735702"/>
<evidence type="ECO:0000313" key="9">
    <source>
        <dbReference type="EMBL" id="CRG99600.1"/>
    </source>
</evidence>
<dbReference type="GO" id="GO:0016020">
    <property type="term" value="C:membrane"/>
    <property type="evidence" value="ECO:0007669"/>
    <property type="project" value="UniProtKB-SubCell"/>
</dbReference>
<dbReference type="AlphaFoldDB" id="A0A1J1H843"/>
<organism evidence="9 10">
    <name type="scientific">Plasmodium relictum</name>
    <dbReference type="NCBI Taxonomy" id="85471"/>
    <lineage>
        <taxon>Eukaryota</taxon>
        <taxon>Sar</taxon>
        <taxon>Alveolata</taxon>
        <taxon>Apicomplexa</taxon>
        <taxon>Aconoidasida</taxon>
        <taxon>Haemosporida</taxon>
        <taxon>Plasmodiidae</taxon>
        <taxon>Plasmodium</taxon>
        <taxon>Plasmodium (Haemamoeba)</taxon>
    </lineage>
</organism>
<proteinExistence type="inferred from homology"/>
<feature type="transmembrane region" description="Helical" evidence="8">
    <location>
        <begin position="179"/>
        <end position="196"/>
    </location>
</feature>
<dbReference type="KEGG" id="prel:PRELSG_0802600"/>
<evidence type="ECO:0000256" key="4">
    <source>
        <dbReference type="ARBA" id="ARBA00022737"/>
    </source>
</evidence>
<dbReference type="EMBL" id="LN835303">
    <property type="protein sequence ID" value="CRG99600.1"/>
    <property type="molecule type" value="Genomic_DNA"/>
</dbReference>
<dbReference type="InterPro" id="IPR018108">
    <property type="entry name" value="MCP_transmembrane"/>
</dbReference>
<gene>
    <name evidence="9" type="ORF">PRELSG_0802600</name>
</gene>
<feature type="transmembrane region" description="Helical" evidence="8">
    <location>
        <begin position="121"/>
        <end position="139"/>
    </location>
</feature>
<evidence type="ECO:0000256" key="5">
    <source>
        <dbReference type="ARBA" id="ARBA00023136"/>
    </source>
</evidence>
<feature type="transmembrane region" description="Helical" evidence="8">
    <location>
        <begin position="243"/>
        <end position="264"/>
    </location>
</feature>
<reference evidence="9 10" key="1">
    <citation type="submission" date="2015-04" db="EMBL/GenBank/DDBJ databases">
        <authorList>
            <consortium name="Pathogen Informatics"/>
        </authorList>
    </citation>
    <scope>NUCLEOTIDE SEQUENCE [LARGE SCALE GENOMIC DNA]</scope>
    <source>
        <strain evidence="9 10">SGS1</strain>
    </source>
</reference>
<protein>
    <submittedName>
        <fullName evidence="9">ADP/ATP carrier protein, putative</fullName>
    </submittedName>
</protein>
<keyword evidence="4" id="KW-0677">Repeat</keyword>
<dbReference type="Proteomes" id="UP000220158">
    <property type="component" value="Chromosome 8"/>
</dbReference>
<evidence type="ECO:0000256" key="7">
    <source>
        <dbReference type="RuleBase" id="RU000488"/>
    </source>
</evidence>
<dbReference type="VEuPathDB" id="PlasmoDB:PRELSG_0802600"/>
<feature type="repeat" description="Solcar" evidence="6">
    <location>
        <begin position="116"/>
        <end position="207"/>
    </location>
</feature>
<comment type="subcellular location">
    <subcellularLocation>
        <location evidence="1">Membrane</location>
        <topology evidence="1">Multi-pass membrane protein</topology>
    </subcellularLocation>
</comment>
<dbReference type="PANTHER" id="PTHR24089">
    <property type="entry name" value="SOLUTE CARRIER FAMILY 25"/>
    <property type="match status" value="1"/>
</dbReference>
<dbReference type="PROSITE" id="PS50920">
    <property type="entry name" value="SOLCAR"/>
    <property type="match status" value="2"/>
</dbReference>
<evidence type="ECO:0000313" key="10">
    <source>
        <dbReference type="Proteomes" id="UP000220158"/>
    </source>
</evidence>
<keyword evidence="5 6" id="KW-0472">Membrane</keyword>
<dbReference type="Pfam" id="PF00153">
    <property type="entry name" value="Mito_carr"/>
    <property type="match status" value="3"/>
</dbReference>
<dbReference type="GO" id="GO:0055085">
    <property type="term" value="P:transmembrane transport"/>
    <property type="evidence" value="ECO:0007669"/>
    <property type="project" value="InterPro"/>
</dbReference>
<dbReference type="InterPro" id="IPR023395">
    <property type="entry name" value="MCP_dom_sf"/>
</dbReference>
<keyword evidence="3 6" id="KW-0812">Transmembrane</keyword>
<evidence type="ECO:0000256" key="3">
    <source>
        <dbReference type="ARBA" id="ARBA00022692"/>
    </source>
</evidence>
<dbReference type="SUPFAM" id="SSF103506">
    <property type="entry name" value="Mitochondrial carrier"/>
    <property type="match status" value="1"/>
</dbReference>
<evidence type="ECO:0000256" key="2">
    <source>
        <dbReference type="ARBA" id="ARBA00022448"/>
    </source>
</evidence>
<feature type="repeat" description="Solcar" evidence="6">
    <location>
        <begin position="16"/>
        <end position="108"/>
    </location>
</feature>
<dbReference type="PRINTS" id="PR00926">
    <property type="entry name" value="MITOCARRIER"/>
</dbReference>
<evidence type="ECO:0000256" key="6">
    <source>
        <dbReference type="PROSITE-ProRule" id="PRU00282"/>
    </source>
</evidence>
<dbReference type="InterPro" id="IPR002067">
    <property type="entry name" value="MCP"/>
</dbReference>
<dbReference type="OrthoDB" id="270584at2759"/>
<name>A0A1J1H843_PLARL</name>
<comment type="similarity">
    <text evidence="7">Belongs to the mitochondrial carrier (TC 2.A.29) family.</text>
</comment>
<accession>A0A1J1H843</accession>
<sequence length="337" mass="40776">MENYYLKKKKKIRYKELYITTFLTHGGSNLISKFIVSPLERIVIIKQTQPVLFRNVLVQSSFTYKNIIRSIYMNQGLTCFWWGYNANILNFLSFSFLRLLFHDKIKYILSLENNKNNFLMNFFLLYASSCLAVSITYPLDVAHTYMTLNHEKIKNKKLYNRSIFFFIYDQLLKKKIRNIYCGYSLCLLNFIPYLLITTKLNDLFTKYFIELHLNRNNDELINIEKGRHISEEYKKLFNKSPSFFFYIFLGVLTGYTAQIITYPLETIRKKYQYYKLYEQNFPKSLNHYNYLNNTKTKHIVNRISNNYKGFLMHSFKLIPEYFIFSFFFYYVKNNMPI</sequence>
<keyword evidence="8" id="KW-1133">Transmembrane helix</keyword>